<proteinExistence type="predicted"/>
<name>A0A7R7VX80_ASPCH</name>
<keyword evidence="2" id="KW-1185">Reference proteome</keyword>
<dbReference type="EMBL" id="AP024423">
    <property type="protein sequence ID" value="BCR92459.1"/>
    <property type="molecule type" value="Genomic_DNA"/>
</dbReference>
<dbReference type="Proteomes" id="UP000637239">
    <property type="component" value="Chromosome 8"/>
</dbReference>
<accession>A0A7R7VX80</accession>
<organism evidence="1 2">
    <name type="scientific">Aspergillus chevalieri</name>
    <name type="common">Eurotium chevalieri</name>
    <dbReference type="NCBI Taxonomy" id="182096"/>
    <lineage>
        <taxon>Eukaryota</taxon>
        <taxon>Fungi</taxon>
        <taxon>Dikarya</taxon>
        <taxon>Ascomycota</taxon>
        <taxon>Pezizomycotina</taxon>
        <taxon>Eurotiomycetes</taxon>
        <taxon>Eurotiomycetidae</taxon>
        <taxon>Eurotiales</taxon>
        <taxon>Aspergillaceae</taxon>
        <taxon>Aspergillus</taxon>
        <taxon>Aspergillus subgen. Aspergillus</taxon>
    </lineage>
</organism>
<sequence length="118" mass="13805">MERLFQLFNYLEMHKADDNPKSKLGDLLPYYIKGDKEPWHFNGTTKWGDYASISAEGLGPWKLNEDDKIPEDILKNPPGGVFEEIIKTFREKLMQDKAASNKSSEEWEYLMKYDNHST</sequence>
<dbReference type="GeneID" id="66986808"/>
<evidence type="ECO:0000313" key="1">
    <source>
        <dbReference type="EMBL" id="BCR92459.1"/>
    </source>
</evidence>
<protein>
    <submittedName>
        <fullName evidence="1">Uncharacterized protein</fullName>
    </submittedName>
</protein>
<reference evidence="1" key="1">
    <citation type="submission" date="2021-01" db="EMBL/GenBank/DDBJ databases">
        <authorList>
            <consortium name="Aspergillus chevalieri M1 genome sequencing consortium"/>
            <person name="Kazuki M."/>
            <person name="Futagami T."/>
        </authorList>
    </citation>
    <scope>NUCLEOTIDE SEQUENCE</scope>
    <source>
        <strain evidence="1">M1</strain>
    </source>
</reference>
<dbReference type="RefSeq" id="XP_043140972.1">
    <property type="nucleotide sequence ID" value="XM_043283721.1"/>
</dbReference>
<gene>
    <name evidence="1" type="ORF">ACHE_80359A</name>
</gene>
<reference evidence="1" key="2">
    <citation type="submission" date="2021-02" db="EMBL/GenBank/DDBJ databases">
        <title>Aspergillus chevalieri M1 genome sequence.</title>
        <authorList>
            <person name="Kadooka C."/>
            <person name="Mori K."/>
            <person name="Futagami T."/>
        </authorList>
    </citation>
    <scope>NUCLEOTIDE SEQUENCE</scope>
    <source>
        <strain evidence="1">M1</strain>
    </source>
</reference>
<dbReference type="AlphaFoldDB" id="A0A7R7VX80"/>
<evidence type="ECO:0000313" key="2">
    <source>
        <dbReference type="Proteomes" id="UP000637239"/>
    </source>
</evidence>
<dbReference type="KEGG" id="ache:ACHE_80359A"/>